<protein>
    <submittedName>
        <fullName evidence="1">Uncharacterized protein</fullName>
    </submittedName>
</protein>
<keyword evidence="2" id="KW-1185">Reference proteome</keyword>
<proteinExistence type="predicted"/>
<dbReference type="AlphaFoldDB" id="A0A8H7UVF9"/>
<reference evidence="1" key="1">
    <citation type="submission" date="2020-12" db="EMBL/GenBank/DDBJ databases">
        <title>Metabolic potential, ecology and presence of endohyphal bacteria is reflected in genomic diversity of Mucoromycotina.</title>
        <authorList>
            <person name="Muszewska A."/>
            <person name="Okrasinska A."/>
            <person name="Steczkiewicz K."/>
            <person name="Drgas O."/>
            <person name="Orlowska M."/>
            <person name="Perlinska-Lenart U."/>
            <person name="Aleksandrzak-Piekarczyk T."/>
            <person name="Szatraj K."/>
            <person name="Zielenkiewicz U."/>
            <person name="Pilsyk S."/>
            <person name="Malc E."/>
            <person name="Mieczkowski P."/>
            <person name="Kruszewska J.S."/>
            <person name="Biernat P."/>
            <person name="Pawlowska J."/>
        </authorList>
    </citation>
    <scope>NUCLEOTIDE SEQUENCE</scope>
    <source>
        <strain evidence="1">CBS 226.32</strain>
    </source>
</reference>
<accession>A0A8H7UVF9</accession>
<dbReference type="OrthoDB" id="2284923at2759"/>
<organism evidence="1 2">
    <name type="scientific">Mucor plumbeus</name>
    <dbReference type="NCBI Taxonomy" id="97098"/>
    <lineage>
        <taxon>Eukaryota</taxon>
        <taxon>Fungi</taxon>
        <taxon>Fungi incertae sedis</taxon>
        <taxon>Mucoromycota</taxon>
        <taxon>Mucoromycotina</taxon>
        <taxon>Mucoromycetes</taxon>
        <taxon>Mucorales</taxon>
        <taxon>Mucorineae</taxon>
        <taxon>Mucoraceae</taxon>
        <taxon>Mucor</taxon>
    </lineage>
</organism>
<gene>
    <name evidence="1" type="ORF">INT46_006485</name>
</gene>
<dbReference type="EMBL" id="JAEPRC010000327">
    <property type="protein sequence ID" value="KAG2200106.1"/>
    <property type="molecule type" value="Genomic_DNA"/>
</dbReference>
<sequence>MKNVTQFLKKKHSPAVISGDTLKLYDESLSVVEEFTYLGMPFQYKSLYAPGILSIRGSGAVKVMALLNSVGVNRTGFSLLLCSRLYKAFIRPKLEYGLAISHLSFRDFKALDDLQNRLVGMFVGSKWFNVAKHITCIPSIKHRYNVLATRFALRFDTLPEDSLLVLLRSSLPYTRLDKYICENSLYLSLPDPIPSNAGFTSLCNQYWQDQVDRQLGAAAVSGTQTLLRACRPSASRPDPVLYLPIGRSSRSRLVRWRLGRFTNLREECPCRSPFGVYISQDHFLSCRALDSALLDLLPAAPFGVHKIDHALNLLPEKASSGPPPYWSALLTLLHAIDCLVHPLATIASDLDPGSSWYIKK</sequence>
<evidence type="ECO:0000313" key="2">
    <source>
        <dbReference type="Proteomes" id="UP000650833"/>
    </source>
</evidence>
<dbReference type="Proteomes" id="UP000650833">
    <property type="component" value="Unassembled WGS sequence"/>
</dbReference>
<evidence type="ECO:0000313" key="1">
    <source>
        <dbReference type="EMBL" id="KAG2200106.1"/>
    </source>
</evidence>
<comment type="caution">
    <text evidence="1">The sequence shown here is derived from an EMBL/GenBank/DDBJ whole genome shotgun (WGS) entry which is preliminary data.</text>
</comment>
<name>A0A8H7UVF9_9FUNG</name>